<dbReference type="InterPro" id="IPR002401">
    <property type="entry name" value="Cyt_P450_E_grp-I"/>
</dbReference>
<dbReference type="GO" id="GO:0020037">
    <property type="term" value="F:heme binding"/>
    <property type="evidence" value="ECO:0007669"/>
    <property type="project" value="InterPro"/>
</dbReference>
<keyword evidence="4 5" id="KW-0408">Iron</keyword>
<feature type="binding site" description="axial binding residue" evidence="5">
    <location>
        <position position="548"/>
    </location>
    <ligand>
        <name>heme</name>
        <dbReference type="ChEBI" id="CHEBI:30413"/>
    </ligand>
    <ligandPart>
        <name>Fe</name>
        <dbReference type="ChEBI" id="CHEBI:18248"/>
    </ligandPart>
</feature>
<dbReference type="InterPro" id="IPR036396">
    <property type="entry name" value="Cyt_P450_sf"/>
</dbReference>
<dbReference type="VEuPathDB" id="FungiDB:BTJ68_03560"/>
<protein>
    <recommendedName>
        <fullName evidence="10">Cytochrome P450</fullName>
    </recommendedName>
</protein>
<comment type="caution">
    <text evidence="8">The sequence shown here is derived from an EMBL/GenBank/DDBJ whole genome shotgun (WGS) entry which is preliminary data.</text>
</comment>
<evidence type="ECO:0000256" key="2">
    <source>
        <dbReference type="ARBA" id="ARBA00010617"/>
    </source>
</evidence>
<dbReference type="CDD" id="cd11070">
    <property type="entry name" value="CYP56-like"/>
    <property type="match status" value="1"/>
</dbReference>
<evidence type="ECO:0000256" key="5">
    <source>
        <dbReference type="PIRSR" id="PIRSR602401-1"/>
    </source>
</evidence>
<dbReference type="Gene3D" id="1.10.630.10">
    <property type="entry name" value="Cytochrome P450"/>
    <property type="match status" value="1"/>
</dbReference>
<evidence type="ECO:0000256" key="1">
    <source>
        <dbReference type="ARBA" id="ARBA00001971"/>
    </source>
</evidence>
<dbReference type="PANTHER" id="PTHR24305:SF166">
    <property type="entry name" value="CYTOCHROME P450 12A4, MITOCHONDRIAL-RELATED"/>
    <property type="match status" value="1"/>
</dbReference>
<evidence type="ECO:0000256" key="7">
    <source>
        <dbReference type="SAM" id="MobiDB-lite"/>
    </source>
</evidence>
<evidence type="ECO:0000256" key="4">
    <source>
        <dbReference type="ARBA" id="ARBA00023004"/>
    </source>
</evidence>
<comment type="similarity">
    <text evidence="2 6">Belongs to the cytochrome P450 family.</text>
</comment>
<dbReference type="Proteomes" id="UP000281468">
    <property type="component" value="Unassembled WGS sequence"/>
</dbReference>
<gene>
    <name evidence="8" type="ORF">D0862_03978</name>
</gene>
<dbReference type="PRINTS" id="PR00463">
    <property type="entry name" value="EP450I"/>
</dbReference>
<sequence>MVKELATMLSYITLTAFGLAIAYVLHTYRCYQANLAAAKQSGIPYFSTPVYTFNRAWLITHRLWLPFLKALPGSVTKPWLDYVVPEFIWTKLHDTFKALESDVFLIVSPGANSLYVADAEAVSQITTRRNDFPKLTWMYASVDIFGKNVVSTEGQIWRHHRKITSPPFTEKNNHVVWTESLHQAQSMLTGWVGEDGTGSGAVWDVAAQAMRLSLHVISRAGFGVRLQWPHEETQTQIPEGHTLSYKDALSTLLENIIVVMLTPRWMLAHSPLKIHKDANEAYVEWGKYMREMYRDKRTEVKQGESREGMDLMGALVKGAGITTEALNDPNADPEKAGASPTNKQLLTDDEILGNAFVFILAGHETAANTIHFSLLFLALHPASQRRLQKELDQILGDKPISEWDYEEDVPKLFGSMCGAVMNEELRLIPPVVGIPKSTPEGKPQGMTLGGKPVTVPGGCNITLNTAALHRNPRYWPHSSEEDLLGFRPERWVVEEGKGGEKKKEEQQAYATEEGLDFDGPDKRADTSASLFRPAKGAYIPFSDGYRSCLGRRFAQVEILAVLAVIFKNWSVELDVGEYLSDQELATASDEVKREAWGKAKSRSEDLLRNGMMTIITIQMRSGKVPMRFVRRGEEKFNYE</sequence>
<proteinExistence type="inferred from homology"/>
<dbReference type="EMBL" id="QWIQ01000092">
    <property type="protein sequence ID" value="RMZ08357.1"/>
    <property type="molecule type" value="Genomic_DNA"/>
</dbReference>
<dbReference type="GO" id="GO:0005506">
    <property type="term" value="F:iron ion binding"/>
    <property type="evidence" value="ECO:0007669"/>
    <property type="project" value="InterPro"/>
</dbReference>
<keyword evidence="5 6" id="KW-0349">Heme</keyword>
<feature type="region of interest" description="Disordered" evidence="7">
    <location>
        <begin position="495"/>
        <end position="522"/>
    </location>
</feature>
<dbReference type="AlphaFoldDB" id="A0A3M7H5N9"/>
<dbReference type="InterPro" id="IPR001128">
    <property type="entry name" value="Cyt_P450"/>
</dbReference>
<evidence type="ECO:0000313" key="9">
    <source>
        <dbReference type="Proteomes" id="UP000281468"/>
    </source>
</evidence>
<dbReference type="GO" id="GO:0004497">
    <property type="term" value="F:monooxygenase activity"/>
    <property type="evidence" value="ECO:0007669"/>
    <property type="project" value="UniProtKB-KW"/>
</dbReference>
<dbReference type="PRINTS" id="PR00385">
    <property type="entry name" value="P450"/>
</dbReference>
<feature type="compositionally biased region" description="Basic and acidic residues" evidence="7">
    <location>
        <begin position="495"/>
        <end position="506"/>
    </location>
</feature>
<evidence type="ECO:0000313" key="8">
    <source>
        <dbReference type="EMBL" id="RMZ08357.1"/>
    </source>
</evidence>
<evidence type="ECO:0000256" key="6">
    <source>
        <dbReference type="RuleBase" id="RU000461"/>
    </source>
</evidence>
<dbReference type="SUPFAM" id="SSF48264">
    <property type="entry name" value="Cytochrome P450"/>
    <property type="match status" value="1"/>
</dbReference>
<keyword evidence="6" id="KW-0503">Monooxygenase</keyword>
<accession>A0A3M7H5N9</accession>
<reference evidence="8 9" key="1">
    <citation type="journal article" date="2018" name="BMC Genomics">
        <title>Genomic evidence for intraspecific hybridization in a clonal and extremely halotolerant yeast.</title>
        <authorList>
            <person name="Gostincar C."/>
            <person name="Stajich J.E."/>
            <person name="Zupancic J."/>
            <person name="Zalar P."/>
            <person name="Gunde-Cimerman N."/>
        </authorList>
    </citation>
    <scope>NUCLEOTIDE SEQUENCE [LARGE SCALE GENOMIC DNA]</scope>
    <source>
        <strain evidence="8 9">EXF-171</strain>
    </source>
</reference>
<dbReference type="PROSITE" id="PS00086">
    <property type="entry name" value="CYTOCHROME_P450"/>
    <property type="match status" value="1"/>
</dbReference>
<keyword evidence="6" id="KW-0560">Oxidoreductase</keyword>
<evidence type="ECO:0000256" key="3">
    <source>
        <dbReference type="ARBA" id="ARBA00022723"/>
    </source>
</evidence>
<comment type="cofactor">
    <cofactor evidence="1 5">
        <name>heme</name>
        <dbReference type="ChEBI" id="CHEBI:30413"/>
    </cofactor>
</comment>
<organism evidence="8 9">
    <name type="scientific">Hortaea werneckii</name>
    <name type="common">Black yeast</name>
    <name type="synonym">Cladosporium werneckii</name>
    <dbReference type="NCBI Taxonomy" id="91943"/>
    <lineage>
        <taxon>Eukaryota</taxon>
        <taxon>Fungi</taxon>
        <taxon>Dikarya</taxon>
        <taxon>Ascomycota</taxon>
        <taxon>Pezizomycotina</taxon>
        <taxon>Dothideomycetes</taxon>
        <taxon>Dothideomycetidae</taxon>
        <taxon>Mycosphaerellales</taxon>
        <taxon>Teratosphaeriaceae</taxon>
        <taxon>Hortaea</taxon>
    </lineage>
</organism>
<dbReference type="InterPro" id="IPR017972">
    <property type="entry name" value="Cyt_P450_CS"/>
</dbReference>
<evidence type="ECO:0008006" key="10">
    <source>
        <dbReference type="Google" id="ProtNLM"/>
    </source>
</evidence>
<dbReference type="GO" id="GO:0016705">
    <property type="term" value="F:oxidoreductase activity, acting on paired donors, with incorporation or reduction of molecular oxygen"/>
    <property type="evidence" value="ECO:0007669"/>
    <property type="project" value="InterPro"/>
</dbReference>
<dbReference type="Pfam" id="PF00067">
    <property type="entry name" value="p450"/>
    <property type="match status" value="1"/>
</dbReference>
<name>A0A3M7H5N9_HORWE</name>
<keyword evidence="3 5" id="KW-0479">Metal-binding</keyword>
<dbReference type="InterPro" id="IPR050121">
    <property type="entry name" value="Cytochrome_P450_monoxygenase"/>
</dbReference>
<dbReference type="PANTHER" id="PTHR24305">
    <property type="entry name" value="CYTOCHROME P450"/>
    <property type="match status" value="1"/>
</dbReference>